<dbReference type="PANTHER" id="PTHR46700">
    <property type="entry name" value="ARM REPEAT SUPERFAMILY PROTEIN"/>
    <property type="match status" value="1"/>
</dbReference>
<feature type="compositionally biased region" description="Basic and acidic residues" evidence="1">
    <location>
        <begin position="537"/>
        <end position="546"/>
    </location>
</feature>
<organism evidence="2 3">
    <name type="scientific">Citrus x changshan-huyou</name>
    <dbReference type="NCBI Taxonomy" id="2935761"/>
    <lineage>
        <taxon>Eukaryota</taxon>
        <taxon>Viridiplantae</taxon>
        <taxon>Streptophyta</taxon>
        <taxon>Embryophyta</taxon>
        <taxon>Tracheophyta</taxon>
        <taxon>Spermatophyta</taxon>
        <taxon>Magnoliopsida</taxon>
        <taxon>eudicotyledons</taxon>
        <taxon>Gunneridae</taxon>
        <taxon>Pentapetalae</taxon>
        <taxon>rosids</taxon>
        <taxon>malvids</taxon>
        <taxon>Sapindales</taxon>
        <taxon>Rutaceae</taxon>
        <taxon>Aurantioideae</taxon>
        <taxon>Citrus</taxon>
    </lineage>
</organism>
<accession>A0AAP0MV26</accession>
<dbReference type="Proteomes" id="UP001428341">
    <property type="component" value="Unassembled WGS sequence"/>
</dbReference>
<evidence type="ECO:0000256" key="1">
    <source>
        <dbReference type="SAM" id="MobiDB-lite"/>
    </source>
</evidence>
<feature type="compositionally biased region" description="Low complexity" evidence="1">
    <location>
        <begin position="620"/>
        <end position="631"/>
    </location>
</feature>
<feature type="compositionally biased region" description="Basic and acidic residues" evidence="1">
    <location>
        <begin position="513"/>
        <end position="522"/>
    </location>
</feature>
<dbReference type="AlphaFoldDB" id="A0AAP0MV26"/>
<feature type="region of interest" description="Disordered" evidence="1">
    <location>
        <begin position="606"/>
        <end position="669"/>
    </location>
</feature>
<dbReference type="SUPFAM" id="SSF48371">
    <property type="entry name" value="ARM repeat"/>
    <property type="match status" value="1"/>
</dbReference>
<keyword evidence="3" id="KW-1185">Reference proteome</keyword>
<gene>
    <name evidence="2" type="ORF">WN944_012369</name>
</gene>
<dbReference type="InterPro" id="IPR011989">
    <property type="entry name" value="ARM-like"/>
</dbReference>
<dbReference type="PANTHER" id="PTHR46700:SF2">
    <property type="entry name" value="ARM REPEAT SUPERFAMILY PROTEIN"/>
    <property type="match status" value="1"/>
</dbReference>
<sequence>MSIPSSSYMRLQFFSRIRQFIQSKSARRRQNEPNHNHEKSRTLKNINSQEEKQVIIEEKNHEQSDIEEDDCVLLQKSVKRLHFGSWEEKEMAAKEIEKLAKEDVKIKKLMAELGVIQMLVSMVSTEVIGRRRAAIKALIQLANGTYTNKAIMVEAGILTKLPKNVDAVDESTRHEFGELLLSLSSLANTHIPLSSSEILPFLVGILESGSSVETKELCIGALYNLSAVLDNARPMVSNGVVHTLLKLCSMKERLSEKSLATLGNLVVTSTGKKAMEDSPLVPESLIEILTWEEKPKCQELSAYILMILAHQSSEQRDKMAKSGIVHVSLQLALLGSPLAQRRASKLLQWFKDERQAKMGPHSGPQTRRVSIGSPVSPREAQEGKKMMKNLVQQSLHKNLEMITRRANAAADSSKLKSLFLGISSCNPCLYTANLVVKYLSSSFVSYGRVWLNWFPMDDGGEGTSWLGNIVQKFEDLFSEVDVAARQELTAVSNQLQTVMQYCRDLVEEDHFLPSASTEKEPASEIDVGDSDSSNIHTDNDHREKEYHLRCTSSTGAFAKSEVIDNENLVEEKHFQHETSVVVFPKEEEGNNLEEDKLLQHEMSDVVSLNEEESNNTKDASSYISSPLPSYSDHSTESCESLALDVEVTPADPSTASPDDTIAGDISHNEDRSVLQGQRLEKNYEDYLCSRLVEEDPELEKNINDYLEATAIALPISRRQQAHITYSGQVQPYYSMMKTITQNLHGIVKEEENLRASMTTTEEQEFCDSDWVIV</sequence>
<dbReference type="EMBL" id="JBCGBO010000002">
    <property type="protein sequence ID" value="KAK9223920.1"/>
    <property type="molecule type" value="Genomic_DNA"/>
</dbReference>
<dbReference type="Gene3D" id="1.25.10.10">
    <property type="entry name" value="Leucine-rich Repeat Variant"/>
    <property type="match status" value="1"/>
</dbReference>
<evidence type="ECO:0008006" key="4">
    <source>
        <dbReference type="Google" id="ProtNLM"/>
    </source>
</evidence>
<evidence type="ECO:0000313" key="3">
    <source>
        <dbReference type="Proteomes" id="UP001428341"/>
    </source>
</evidence>
<protein>
    <recommendedName>
        <fullName evidence="4">ARM repeat superfamily protein</fullName>
    </recommendedName>
</protein>
<reference evidence="2 3" key="1">
    <citation type="submission" date="2024-05" db="EMBL/GenBank/DDBJ databases">
        <title>Haplotype-resolved chromosome-level genome assembly of Huyou (Citrus changshanensis).</title>
        <authorList>
            <person name="Miao C."/>
            <person name="Chen W."/>
            <person name="Wu Y."/>
            <person name="Wang L."/>
            <person name="Zhao S."/>
            <person name="Grierson D."/>
            <person name="Xu C."/>
            <person name="Chen K."/>
        </authorList>
    </citation>
    <scope>NUCLEOTIDE SEQUENCE [LARGE SCALE GENOMIC DNA]</scope>
    <source>
        <strain evidence="2">01-14</strain>
        <tissue evidence="2">Leaf</tissue>
    </source>
</reference>
<name>A0AAP0MV26_9ROSI</name>
<proteinExistence type="predicted"/>
<feature type="region of interest" description="Disordered" evidence="1">
    <location>
        <begin position="356"/>
        <end position="383"/>
    </location>
</feature>
<comment type="caution">
    <text evidence="2">The sequence shown here is derived from an EMBL/GenBank/DDBJ whole genome shotgun (WGS) entry which is preliminary data.</text>
</comment>
<dbReference type="InterPro" id="IPR016024">
    <property type="entry name" value="ARM-type_fold"/>
</dbReference>
<evidence type="ECO:0000313" key="2">
    <source>
        <dbReference type="EMBL" id="KAK9223920.1"/>
    </source>
</evidence>
<feature type="region of interest" description="Disordered" evidence="1">
    <location>
        <begin position="513"/>
        <end position="546"/>
    </location>
</feature>